<dbReference type="Gene3D" id="3.40.50.1100">
    <property type="match status" value="4"/>
</dbReference>
<keyword evidence="6" id="KW-0663">Pyridoxal phosphate</keyword>
<sequence length="723" mass="78889">MATCMNGNKIAWELHNDGCTVVQYGIKIESTKAKPRPKYFNNILEVNGNTPLSKLNKVIKEKSIKCNIYLKLEYLNIGGSLEDRAAIRMIEVAEQNGLKKGETVIAPASGNSAVAIALVCAVKGYKCIIVTPDRPSHDIADVLTALNAQLIRTNNGAKPDSSDSHFAYARIIAKGIPNSYFLDENECGANALTHYETTANEISSALNNIDMVIVPVRTGAALTGISKFFKQHHPNTKVYGVRSHDTAFPSIPELSTGELPHVADFKDVAGIEEVTAKEAFLMARRLIKEEGLMVGPSSGAGVCAAFKLAESLPEGRNVVVVAPDGIRNYMNQFIDDEWLIKNKIITESQKKTITPKEKFDPKVLVYDPTTLNGEWKQDEVTKKWTKCCRQFKPYRPQRPAVMRNVLEAVHNTPLVKLNRVPKDNGVKCNMFAKCEYFNAGGSTKDRIALRMIELAEQEGILKPGMTLIEPTSGNTGIGLSLAAAVKGYGCIICMPVKMSKEKALTMEALGAVIVRTPNEAAFDSAYSHIGVALRLQAEIPGAIILDQYRNMGNPMAHYEQTAEEIVDALDGKVDYVVVGAGTGGTVTGIAKKVKERVPTCKVVGVDPEGSILAEGHGETGFYEVEGVGYDFIPGTLNRSVVDKWLKSTDKESFEIARDMIMKEGILCGGSSGSNVHAALEVARNLPADKNVVVVLPDGIRNYLTKFLNNEWMAVRHFNVNENI</sequence>
<comment type="similarity">
    <text evidence="3">Belongs to the cysteine synthase/cystathionine beta-synthase family.</text>
</comment>
<organism evidence="9 10">
    <name type="scientific">Cylicocyclus nassatus</name>
    <name type="common">Nematode worm</name>
    <dbReference type="NCBI Taxonomy" id="53992"/>
    <lineage>
        <taxon>Eukaryota</taxon>
        <taxon>Metazoa</taxon>
        <taxon>Ecdysozoa</taxon>
        <taxon>Nematoda</taxon>
        <taxon>Chromadorea</taxon>
        <taxon>Rhabditida</taxon>
        <taxon>Rhabditina</taxon>
        <taxon>Rhabditomorpha</taxon>
        <taxon>Strongyloidea</taxon>
        <taxon>Strongylidae</taxon>
        <taxon>Cylicocyclus</taxon>
    </lineage>
</organism>
<evidence type="ECO:0000259" key="8">
    <source>
        <dbReference type="Pfam" id="PF00291"/>
    </source>
</evidence>
<comment type="catalytic activity">
    <reaction evidence="7">
        <text>L-homocysteine + L-serine = L,L-cystathionine + H2O</text>
        <dbReference type="Rhea" id="RHEA:10112"/>
        <dbReference type="ChEBI" id="CHEBI:15377"/>
        <dbReference type="ChEBI" id="CHEBI:33384"/>
        <dbReference type="ChEBI" id="CHEBI:58161"/>
        <dbReference type="ChEBI" id="CHEBI:58199"/>
        <dbReference type="EC" id="4.2.1.22"/>
    </reaction>
</comment>
<comment type="subunit">
    <text evidence="4">Monomer.</text>
</comment>
<proteinExistence type="inferred from homology"/>
<feature type="domain" description="Tryptophan synthase beta chain-like PALP" evidence="8">
    <location>
        <begin position="45"/>
        <end position="324"/>
    </location>
</feature>
<dbReference type="InterPro" id="IPR001926">
    <property type="entry name" value="TrpB-like_PALP"/>
</dbReference>
<reference evidence="9" key="1">
    <citation type="submission" date="2023-07" db="EMBL/GenBank/DDBJ databases">
        <authorList>
            <consortium name="CYATHOMIX"/>
        </authorList>
    </citation>
    <scope>NUCLEOTIDE SEQUENCE</scope>
    <source>
        <strain evidence="9">N/A</strain>
    </source>
</reference>
<dbReference type="EMBL" id="CATQJL010000326">
    <property type="protein sequence ID" value="CAJ0609195.1"/>
    <property type="molecule type" value="Genomic_DNA"/>
</dbReference>
<dbReference type="GO" id="GO:0004122">
    <property type="term" value="F:cystathionine beta-synthase activity"/>
    <property type="evidence" value="ECO:0007669"/>
    <property type="project" value="UniProtKB-EC"/>
</dbReference>
<evidence type="ECO:0000256" key="3">
    <source>
        <dbReference type="ARBA" id="ARBA00007103"/>
    </source>
</evidence>
<dbReference type="InterPro" id="IPR050214">
    <property type="entry name" value="Cys_Synth/Cystath_Beta-Synth"/>
</dbReference>
<dbReference type="Pfam" id="PF00291">
    <property type="entry name" value="PALP"/>
    <property type="match status" value="2"/>
</dbReference>
<gene>
    <name evidence="9" type="ORF">CYNAS_LOCUS21178</name>
</gene>
<evidence type="ECO:0000313" key="10">
    <source>
        <dbReference type="Proteomes" id="UP001176961"/>
    </source>
</evidence>
<dbReference type="CDD" id="cd01561">
    <property type="entry name" value="CBS_like"/>
    <property type="match status" value="2"/>
</dbReference>
<dbReference type="AlphaFoldDB" id="A0AA36HFB8"/>
<comment type="cofactor">
    <cofactor evidence="1">
        <name>pyridoxal 5'-phosphate</name>
        <dbReference type="ChEBI" id="CHEBI:597326"/>
    </cofactor>
</comment>
<evidence type="ECO:0000256" key="4">
    <source>
        <dbReference type="ARBA" id="ARBA00011245"/>
    </source>
</evidence>
<feature type="domain" description="Tryptophan synthase beta chain-like PALP" evidence="8">
    <location>
        <begin position="407"/>
        <end position="697"/>
    </location>
</feature>
<evidence type="ECO:0000256" key="6">
    <source>
        <dbReference type="ARBA" id="ARBA00022898"/>
    </source>
</evidence>
<dbReference type="EC" id="4.2.1.22" evidence="5"/>
<accession>A0AA36HFB8</accession>
<dbReference type="SUPFAM" id="SSF53686">
    <property type="entry name" value="Tryptophan synthase beta subunit-like PLP-dependent enzymes"/>
    <property type="match status" value="2"/>
</dbReference>
<dbReference type="FunFam" id="3.40.50.1100:FF:000003">
    <property type="entry name" value="Cystathionine beta-synthase"/>
    <property type="match status" value="1"/>
</dbReference>
<evidence type="ECO:0000256" key="7">
    <source>
        <dbReference type="ARBA" id="ARBA00047490"/>
    </source>
</evidence>
<comment type="caution">
    <text evidence="9">The sequence shown here is derived from an EMBL/GenBank/DDBJ whole genome shotgun (WGS) entry which is preliminary data.</text>
</comment>
<dbReference type="GO" id="GO:0019344">
    <property type="term" value="P:cysteine biosynthetic process"/>
    <property type="evidence" value="ECO:0007669"/>
    <property type="project" value="UniProtKB-ARBA"/>
</dbReference>
<dbReference type="FunFam" id="3.40.50.1100:FF:000118">
    <property type="entry name" value="Related to CYS4-cystathionine beta-synthase"/>
    <property type="match status" value="1"/>
</dbReference>
<evidence type="ECO:0000256" key="2">
    <source>
        <dbReference type="ARBA" id="ARBA00005003"/>
    </source>
</evidence>
<keyword evidence="10" id="KW-1185">Reference proteome</keyword>
<dbReference type="InterPro" id="IPR036052">
    <property type="entry name" value="TrpB-like_PALP_sf"/>
</dbReference>
<evidence type="ECO:0000256" key="5">
    <source>
        <dbReference type="ARBA" id="ARBA00012041"/>
    </source>
</evidence>
<comment type="pathway">
    <text evidence="2">Amino-acid biosynthesis; L-cysteine biosynthesis; L-cysteine from L-homocysteine and L-serine: step 1/2.</text>
</comment>
<evidence type="ECO:0000313" key="9">
    <source>
        <dbReference type="EMBL" id="CAJ0609195.1"/>
    </source>
</evidence>
<protein>
    <recommendedName>
        <fullName evidence="5">cystathionine beta-synthase</fullName>
        <ecNumber evidence="5">4.2.1.22</ecNumber>
    </recommendedName>
</protein>
<evidence type="ECO:0000256" key="1">
    <source>
        <dbReference type="ARBA" id="ARBA00001933"/>
    </source>
</evidence>
<dbReference type="GO" id="GO:0030170">
    <property type="term" value="F:pyridoxal phosphate binding"/>
    <property type="evidence" value="ECO:0007669"/>
    <property type="project" value="UniProtKB-ARBA"/>
</dbReference>
<name>A0AA36HFB8_CYLNA</name>
<dbReference type="Proteomes" id="UP001176961">
    <property type="component" value="Unassembled WGS sequence"/>
</dbReference>
<dbReference type="PANTHER" id="PTHR10314">
    <property type="entry name" value="CYSTATHIONINE BETA-SYNTHASE"/>
    <property type="match status" value="1"/>
</dbReference>